<keyword evidence="1" id="KW-0472">Membrane</keyword>
<keyword evidence="3" id="KW-1185">Reference proteome</keyword>
<evidence type="ECO:0000256" key="1">
    <source>
        <dbReference type="SAM" id="Phobius"/>
    </source>
</evidence>
<protein>
    <submittedName>
        <fullName evidence="2">Holin-like toxin</fullName>
    </submittedName>
</protein>
<sequence length="31" mass="3436">MTPFEALSLMIGFGSLIVTILALSYTFSRKK</sequence>
<organism evidence="2 3">
    <name type="scientific">Sporosarcina aquimarina</name>
    <dbReference type="NCBI Taxonomy" id="114975"/>
    <lineage>
        <taxon>Bacteria</taxon>
        <taxon>Bacillati</taxon>
        <taxon>Bacillota</taxon>
        <taxon>Bacilli</taxon>
        <taxon>Bacillales</taxon>
        <taxon>Caryophanaceae</taxon>
        <taxon>Sporosarcina</taxon>
    </lineage>
</organism>
<dbReference type="Proteomes" id="UP001280629">
    <property type="component" value="Unassembled WGS sequence"/>
</dbReference>
<dbReference type="EMBL" id="JAUBDH010000003">
    <property type="protein sequence ID" value="MDW0109476.1"/>
    <property type="molecule type" value="Genomic_DNA"/>
</dbReference>
<keyword evidence="1" id="KW-0812">Transmembrane</keyword>
<accession>A0ABU4FXN9</accession>
<evidence type="ECO:0000313" key="2">
    <source>
        <dbReference type="EMBL" id="MDW0109476.1"/>
    </source>
</evidence>
<reference evidence="2 3" key="1">
    <citation type="submission" date="2023-06" db="EMBL/GenBank/DDBJ databases">
        <title>Sporosarcina sp. nov., isolated from Korean traditional fermented seafood 'Jeotgal'.</title>
        <authorList>
            <person name="Yang A.-I."/>
            <person name="Shin N.-R."/>
        </authorList>
    </citation>
    <scope>NUCLEOTIDE SEQUENCE [LARGE SCALE GENOMIC DNA]</scope>
    <source>
        <strain evidence="2 3">KCTC3840</strain>
    </source>
</reference>
<dbReference type="Pfam" id="PF16935">
    <property type="entry name" value="Hol_Tox"/>
    <property type="match status" value="1"/>
</dbReference>
<comment type="caution">
    <text evidence="2">The sequence shown here is derived from an EMBL/GenBank/DDBJ whole genome shotgun (WGS) entry which is preliminary data.</text>
</comment>
<dbReference type="RefSeq" id="WP_233505375.1">
    <property type="nucleotide sequence ID" value="NZ_JAUBDH010000003.1"/>
</dbReference>
<name>A0ABU4FXN9_9BACL</name>
<proteinExistence type="predicted"/>
<evidence type="ECO:0000313" key="3">
    <source>
        <dbReference type="Proteomes" id="UP001280629"/>
    </source>
</evidence>
<keyword evidence="1" id="KW-1133">Transmembrane helix</keyword>
<gene>
    <name evidence="2" type="ORF">QT716_05330</name>
</gene>
<feature type="transmembrane region" description="Helical" evidence="1">
    <location>
        <begin position="6"/>
        <end position="27"/>
    </location>
</feature>
<dbReference type="InterPro" id="IPR031616">
    <property type="entry name" value="BsrE-like"/>
</dbReference>